<dbReference type="PANTHER" id="PTHR11510">
    <property type="entry name" value="MYO-INOSITOL-1 PHOSPHATE SYNTHASE"/>
    <property type="match status" value="1"/>
</dbReference>
<feature type="non-terminal residue" evidence="1">
    <location>
        <position position="1"/>
    </location>
</feature>
<keyword evidence="2" id="KW-1185">Reference proteome</keyword>
<dbReference type="OMA" id="NTERYCK"/>
<organism evidence="1 2">
    <name type="scientific">Reticulomyxa filosa</name>
    <dbReference type="NCBI Taxonomy" id="46433"/>
    <lineage>
        <taxon>Eukaryota</taxon>
        <taxon>Sar</taxon>
        <taxon>Rhizaria</taxon>
        <taxon>Retaria</taxon>
        <taxon>Foraminifera</taxon>
        <taxon>Monothalamids</taxon>
        <taxon>Reticulomyxidae</taxon>
        <taxon>Reticulomyxa</taxon>
    </lineage>
</organism>
<sequence>TSNFSVKSKNVKCTEEYIYSRYSYDSSEVTTLENGEMQVCPRRREYVFRTKKRVGRTGVLLVGIGGNNGTTVVSSIYANKENLTWETRRGMQKANYFGSITHAGTTFLGVNQKTNEEVFVPLRTLVPMLHGNDIIVDGWDINDMTLDEAVSRAQVFPSTLQSKLKPYLKKLGKPMKSIYYPDFIASNQMDRANNVLPGGDTCCKEHLTQLRKDIRNFKSKHQLDTVIVLWTANTERYCKVLRGCMTPKKIY</sequence>
<protein>
    <recommendedName>
        <fullName evidence="3">Inositol-3-phosphate synthase</fullName>
    </recommendedName>
</protein>
<evidence type="ECO:0008006" key="3">
    <source>
        <dbReference type="Google" id="ProtNLM"/>
    </source>
</evidence>
<proteinExistence type="predicted"/>
<dbReference type="GO" id="GO:0008654">
    <property type="term" value="P:phospholipid biosynthetic process"/>
    <property type="evidence" value="ECO:0007669"/>
    <property type="project" value="InterPro"/>
</dbReference>
<dbReference type="SUPFAM" id="SSF51735">
    <property type="entry name" value="NAD(P)-binding Rossmann-fold domains"/>
    <property type="match status" value="1"/>
</dbReference>
<accession>X6NBY7</accession>
<evidence type="ECO:0000313" key="2">
    <source>
        <dbReference type="Proteomes" id="UP000023152"/>
    </source>
</evidence>
<dbReference type="Pfam" id="PF07994">
    <property type="entry name" value="NAD_binding_5"/>
    <property type="match status" value="1"/>
</dbReference>
<comment type="caution">
    <text evidence="1">The sequence shown here is derived from an EMBL/GenBank/DDBJ whole genome shotgun (WGS) entry which is preliminary data.</text>
</comment>
<dbReference type="Gene3D" id="3.40.50.720">
    <property type="entry name" value="NAD(P)-binding Rossmann-like Domain"/>
    <property type="match status" value="1"/>
</dbReference>
<dbReference type="GO" id="GO:0004512">
    <property type="term" value="F:inositol-3-phosphate synthase activity"/>
    <property type="evidence" value="ECO:0007669"/>
    <property type="project" value="InterPro"/>
</dbReference>
<gene>
    <name evidence="1" type="ORF">RFI_13646</name>
</gene>
<name>X6NBY7_RETFI</name>
<dbReference type="GO" id="GO:0006021">
    <property type="term" value="P:inositol biosynthetic process"/>
    <property type="evidence" value="ECO:0007669"/>
    <property type="project" value="InterPro"/>
</dbReference>
<dbReference type="EMBL" id="ASPP01009871">
    <property type="protein sequence ID" value="ETO23531.1"/>
    <property type="molecule type" value="Genomic_DNA"/>
</dbReference>
<evidence type="ECO:0000313" key="1">
    <source>
        <dbReference type="EMBL" id="ETO23531.1"/>
    </source>
</evidence>
<reference evidence="1 2" key="1">
    <citation type="journal article" date="2013" name="Curr. Biol.">
        <title>The Genome of the Foraminiferan Reticulomyxa filosa.</title>
        <authorList>
            <person name="Glockner G."/>
            <person name="Hulsmann N."/>
            <person name="Schleicher M."/>
            <person name="Noegel A.A."/>
            <person name="Eichinger L."/>
            <person name="Gallinger C."/>
            <person name="Pawlowski J."/>
            <person name="Sierra R."/>
            <person name="Euteneuer U."/>
            <person name="Pillet L."/>
            <person name="Moustafa A."/>
            <person name="Platzer M."/>
            <person name="Groth M."/>
            <person name="Szafranski K."/>
            <person name="Schliwa M."/>
        </authorList>
    </citation>
    <scope>NUCLEOTIDE SEQUENCE [LARGE SCALE GENOMIC DNA]</scope>
</reference>
<dbReference type="InterPro" id="IPR002587">
    <property type="entry name" value="Myo-inos-1-P_Synthase"/>
</dbReference>
<dbReference type="AlphaFoldDB" id="X6NBY7"/>
<dbReference type="OrthoDB" id="2887at2759"/>
<dbReference type="Proteomes" id="UP000023152">
    <property type="component" value="Unassembled WGS sequence"/>
</dbReference>
<dbReference type="InterPro" id="IPR036291">
    <property type="entry name" value="NAD(P)-bd_dom_sf"/>
</dbReference>